<keyword evidence="2" id="KW-0378">Hydrolase</keyword>
<proteinExistence type="predicted"/>
<sequence>MQQLPLFPLKLYLLPGGISQLRIFEPRYTRLVKLAMTTGEGFGLCMIEHEQICRFGTRVIITDFETLDDGFLGITVEAVDKFVITDYQQDNDGLYMANIETFPNWPNASVDFSDNDLVESLKAVFIEYPEHSAHYPAPQFDNISWVCQRWLEVLPLEINQKQWFISRSDHLPAVSFLHSVINETNTDH</sequence>
<dbReference type="SMART" id="SM00464">
    <property type="entry name" value="LON"/>
    <property type="match status" value="1"/>
</dbReference>
<dbReference type="PANTHER" id="PTHR46732">
    <property type="entry name" value="ATP-DEPENDENT PROTEASE LA (LON) DOMAIN PROTEIN"/>
    <property type="match status" value="1"/>
</dbReference>
<reference evidence="2" key="1">
    <citation type="journal article" date="2017" name="Genome Announc.">
        <title>Whole-Genome Sequence of Photobacterium damselae subsp. piscicida Strain 91-197, Isolated from Hybrid Striped Bass (Morone sp.) in the United States.</title>
        <authorList>
            <person name="Teru Y."/>
            <person name="Hikima J."/>
            <person name="Kono T."/>
            <person name="Sakai M."/>
            <person name="Takano T."/>
            <person name="Hawke J.P."/>
            <person name="Takeyama H."/>
            <person name="Aoki T."/>
        </authorList>
    </citation>
    <scope>NUCLEOTIDE SEQUENCE</scope>
    <source>
        <strain evidence="2">91-197</strain>
    </source>
</reference>
<gene>
    <name evidence="3" type="ORF">IC627_06460</name>
    <name evidence="2" type="ORF">PDPUS_1_01921</name>
</gene>
<dbReference type="Gene3D" id="1.10.4060.10">
    <property type="entry name" value="BPP1347 like domain"/>
    <property type="match status" value="1"/>
</dbReference>
<evidence type="ECO:0000313" key="5">
    <source>
        <dbReference type="Proteomes" id="UP000516656"/>
    </source>
</evidence>
<evidence type="ECO:0000313" key="3">
    <source>
        <dbReference type="EMBL" id="QOD57548.1"/>
    </source>
</evidence>
<dbReference type="GO" id="GO:0008233">
    <property type="term" value="F:peptidase activity"/>
    <property type="evidence" value="ECO:0007669"/>
    <property type="project" value="UniProtKB-KW"/>
</dbReference>
<name>A0A1Q9H5Q4_PHODP</name>
<dbReference type="InterPro" id="IPR003111">
    <property type="entry name" value="Lon_prtase_N"/>
</dbReference>
<reference evidence="4" key="2">
    <citation type="submission" date="2017-05" db="EMBL/GenBank/DDBJ databases">
        <title>Whole genome sequence of fish pathogenic bacteria, Photobacterium damselae subsp. piscicida, strain 91-197, isolated from hybrid striped bass (Morone sp.) in USA.</title>
        <authorList>
            <person name="Teru Y."/>
            <person name="Hikima J."/>
            <person name="Kono T."/>
            <person name="Sakai M."/>
            <person name="Takano T."/>
            <person name="Hawke J.P."/>
            <person name="Takeyama H."/>
            <person name="Aoki T."/>
        </authorList>
    </citation>
    <scope>NUCLEOTIDE SEQUENCE [LARGE SCALE GENOMIC DNA]</scope>
    <source>
        <strain evidence="4">91-197</strain>
    </source>
</reference>
<dbReference type="Pfam" id="PF02190">
    <property type="entry name" value="LON_substr_bdg"/>
    <property type="match status" value="1"/>
</dbReference>
<organism evidence="2 4">
    <name type="scientific">Photobacterium damsela subsp. piscicida</name>
    <name type="common">Pasteurella piscicida</name>
    <dbReference type="NCBI Taxonomy" id="38294"/>
    <lineage>
        <taxon>Bacteria</taxon>
        <taxon>Pseudomonadati</taxon>
        <taxon>Pseudomonadota</taxon>
        <taxon>Gammaproteobacteria</taxon>
        <taxon>Vibrionales</taxon>
        <taxon>Vibrionaceae</taxon>
        <taxon>Photobacterium</taxon>
    </lineage>
</organism>
<dbReference type="EMBL" id="CP061854">
    <property type="protein sequence ID" value="QOD57548.1"/>
    <property type="molecule type" value="Genomic_DNA"/>
</dbReference>
<keyword evidence="2" id="KW-0645">Protease</keyword>
<dbReference type="InterPro" id="IPR046336">
    <property type="entry name" value="Lon_prtase_N_sf"/>
</dbReference>
<dbReference type="Proteomes" id="UP000516656">
    <property type="component" value="Chromosome 1"/>
</dbReference>
<evidence type="ECO:0000259" key="1">
    <source>
        <dbReference type="SMART" id="SM00464"/>
    </source>
</evidence>
<dbReference type="InterPro" id="IPR015947">
    <property type="entry name" value="PUA-like_sf"/>
</dbReference>
<dbReference type="EMBL" id="AP018045">
    <property type="protein sequence ID" value="BAX53295.1"/>
    <property type="molecule type" value="Genomic_DNA"/>
</dbReference>
<accession>A0A1Q9H5Q4</accession>
<dbReference type="GO" id="GO:0006508">
    <property type="term" value="P:proteolysis"/>
    <property type="evidence" value="ECO:0007669"/>
    <property type="project" value="UniProtKB-KW"/>
</dbReference>
<dbReference type="Proteomes" id="UP000218676">
    <property type="component" value="Chromosome 1"/>
</dbReference>
<dbReference type="AlphaFoldDB" id="A0A1Q9H5Q4"/>
<dbReference type="PANTHER" id="PTHR46732:SF8">
    <property type="entry name" value="ATP-DEPENDENT PROTEASE LA (LON) DOMAIN PROTEIN"/>
    <property type="match status" value="1"/>
</dbReference>
<evidence type="ECO:0000313" key="2">
    <source>
        <dbReference type="EMBL" id="BAX53295.1"/>
    </source>
</evidence>
<dbReference type="Gene3D" id="2.30.130.40">
    <property type="entry name" value="LON domain-like"/>
    <property type="match status" value="1"/>
</dbReference>
<protein>
    <submittedName>
        <fullName evidence="2">ATP-dependent protease La domain protein</fullName>
    </submittedName>
    <submittedName>
        <fullName evidence="3">LON peptidase substrate-binding domain-containing protein</fullName>
    </submittedName>
</protein>
<feature type="domain" description="Lon N-terminal" evidence="1">
    <location>
        <begin position="3"/>
        <end position="183"/>
    </location>
</feature>
<evidence type="ECO:0000313" key="4">
    <source>
        <dbReference type="Proteomes" id="UP000218676"/>
    </source>
</evidence>
<dbReference type="RefSeq" id="WP_044175820.1">
    <property type="nucleotide sequence ID" value="NZ_AP018045.1"/>
</dbReference>
<reference evidence="3 5" key="3">
    <citation type="submission" date="2020-09" db="EMBL/GenBank/DDBJ databases">
        <title>Complete, closed and curated genome sequences of Photobacterium damselae subsp. piscicida isolates from Australia indicate localised evolution and additional plasmid-borne pathogenicity mechanisms.</title>
        <authorList>
            <person name="Baseggio L."/>
            <person name="Silayeva O."/>
            <person name="Buller N."/>
            <person name="Landos M."/>
            <person name="Engelstaedter J."/>
            <person name="Barnes A.C."/>
        </authorList>
    </citation>
    <scope>NUCLEOTIDE SEQUENCE [LARGE SCALE GENOMIC DNA]</scope>
    <source>
        <strain evidence="3 5">AS-16-0540-1</strain>
    </source>
</reference>
<dbReference type="SUPFAM" id="SSF88697">
    <property type="entry name" value="PUA domain-like"/>
    <property type="match status" value="1"/>
</dbReference>